<gene>
    <name evidence="1" type="ORF">CLV62_12050</name>
</gene>
<organism evidence="1 2">
    <name type="scientific">Dysgonomonas alginatilytica</name>
    <dbReference type="NCBI Taxonomy" id="1605892"/>
    <lineage>
        <taxon>Bacteria</taxon>
        <taxon>Pseudomonadati</taxon>
        <taxon>Bacteroidota</taxon>
        <taxon>Bacteroidia</taxon>
        <taxon>Bacteroidales</taxon>
        <taxon>Dysgonomonadaceae</taxon>
        <taxon>Dysgonomonas</taxon>
    </lineage>
</organism>
<evidence type="ECO:0008006" key="3">
    <source>
        <dbReference type="Google" id="ProtNLM"/>
    </source>
</evidence>
<name>A0A2V3PT81_9BACT</name>
<sequence length="166" mass="18267">MKIRAGIDVGKDGAIVLFQDERVILKMVTPCIGNQIDLSGIRDILSPYNCNNIHVVVEDVHAIFGAAAKSTFNFGWSLGILEGMLTGMGIAYTKVAPKEWQREMWQGVRPVYKSGNSKAIDTKATSLLAAKRLFPNEDLTKSARAEKAHDGIVDALLMGEYCRRKV</sequence>
<reference evidence="1 2" key="1">
    <citation type="submission" date="2018-03" db="EMBL/GenBank/DDBJ databases">
        <title>Genomic Encyclopedia of Archaeal and Bacterial Type Strains, Phase II (KMG-II): from individual species to whole genera.</title>
        <authorList>
            <person name="Goeker M."/>
        </authorList>
    </citation>
    <scope>NUCLEOTIDE SEQUENCE [LARGE SCALE GENOMIC DNA]</scope>
    <source>
        <strain evidence="1 2">DSM 100214</strain>
    </source>
</reference>
<accession>A0A2V3PT81</accession>
<evidence type="ECO:0000313" key="2">
    <source>
        <dbReference type="Proteomes" id="UP000247973"/>
    </source>
</evidence>
<proteinExistence type="predicted"/>
<dbReference type="Proteomes" id="UP000247973">
    <property type="component" value="Unassembled WGS sequence"/>
</dbReference>
<evidence type="ECO:0000313" key="1">
    <source>
        <dbReference type="EMBL" id="PXV62362.1"/>
    </source>
</evidence>
<keyword evidence="2" id="KW-1185">Reference proteome</keyword>
<protein>
    <recommendedName>
        <fullName evidence="3">Holliday junction resolvasome RuvABC endonuclease subunit</fullName>
    </recommendedName>
</protein>
<dbReference type="RefSeq" id="WP_110311496.1">
    <property type="nucleotide sequence ID" value="NZ_QICL01000020.1"/>
</dbReference>
<dbReference type="CDD" id="cd22992">
    <property type="entry name" value="MOC1"/>
    <property type="match status" value="1"/>
</dbReference>
<dbReference type="AlphaFoldDB" id="A0A2V3PT81"/>
<comment type="caution">
    <text evidence="1">The sequence shown here is derived from an EMBL/GenBank/DDBJ whole genome shotgun (WGS) entry which is preliminary data.</text>
</comment>
<dbReference type="OrthoDB" id="573331at2"/>
<dbReference type="EMBL" id="QICL01000020">
    <property type="protein sequence ID" value="PXV62362.1"/>
    <property type="molecule type" value="Genomic_DNA"/>
</dbReference>